<dbReference type="InterPro" id="IPR003680">
    <property type="entry name" value="Flavodoxin_fold"/>
</dbReference>
<keyword evidence="5" id="KW-1185">Reference proteome</keyword>
<dbReference type="RefSeq" id="WP_057954196.1">
    <property type="nucleotide sequence ID" value="NZ_CP013118.1"/>
</dbReference>
<organism evidence="4 5">
    <name type="scientific">Salinivirga cyanobacteriivorans</name>
    <dbReference type="NCBI Taxonomy" id="1307839"/>
    <lineage>
        <taxon>Bacteria</taxon>
        <taxon>Pseudomonadati</taxon>
        <taxon>Bacteroidota</taxon>
        <taxon>Bacteroidia</taxon>
        <taxon>Bacteroidales</taxon>
        <taxon>Salinivirgaceae</taxon>
        <taxon>Salinivirga</taxon>
    </lineage>
</organism>
<evidence type="ECO:0000259" key="3">
    <source>
        <dbReference type="Pfam" id="PF02525"/>
    </source>
</evidence>
<dbReference type="Pfam" id="PF02525">
    <property type="entry name" value="Flavodoxin_2"/>
    <property type="match status" value="1"/>
</dbReference>
<dbReference type="Proteomes" id="UP000064893">
    <property type="component" value="Chromosome"/>
</dbReference>
<dbReference type="EMBL" id="CP013118">
    <property type="protein sequence ID" value="ALO16848.1"/>
    <property type="molecule type" value="Genomic_DNA"/>
</dbReference>
<comment type="similarity">
    <text evidence="1">Belongs to the NAD(P)H dehydrogenase (quinone) family.</text>
</comment>
<dbReference type="SUPFAM" id="SSF52218">
    <property type="entry name" value="Flavoproteins"/>
    <property type="match status" value="1"/>
</dbReference>
<name>A0A0S2I3I7_9BACT</name>
<dbReference type="AlphaFoldDB" id="A0A0S2I3I7"/>
<evidence type="ECO:0000256" key="1">
    <source>
        <dbReference type="ARBA" id="ARBA00006252"/>
    </source>
</evidence>
<evidence type="ECO:0000313" key="5">
    <source>
        <dbReference type="Proteomes" id="UP000064893"/>
    </source>
</evidence>
<dbReference type="PANTHER" id="PTHR10204">
    <property type="entry name" value="NAD P H OXIDOREDUCTASE-RELATED"/>
    <property type="match status" value="1"/>
</dbReference>
<dbReference type="OrthoDB" id="652200at2"/>
<accession>A0A0S2I3I7</accession>
<dbReference type="STRING" id="1307839.L21SP5_03234"/>
<dbReference type="GO" id="GO:0003955">
    <property type="term" value="F:NAD(P)H dehydrogenase (quinone) activity"/>
    <property type="evidence" value="ECO:0007669"/>
    <property type="project" value="TreeGrafter"/>
</dbReference>
<feature type="domain" description="Flavodoxin-like fold" evidence="3">
    <location>
        <begin position="1"/>
        <end position="183"/>
    </location>
</feature>
<evidence type="ECO:0000256" key="2">
    <source>
        <dbReference type="ARBA" id="ARBA00023002"/>
    </source>
</evidence>
<dbReference type="Gene3D" id="3.40.50.360">
    <property type="match status" value="1"/>
</dbReference>
<dbReference type="InterPro" id="IPR051545">
    <property type="entry name" value="NAD(P)H_dehydrogenase_qn"/>
</dbReference>
<dbReference type="PANTHER" id="PTHR10204:SF34">
    <property type="entry name" value="NAD(P)H DEHYDROGENASE [QUINONE] 1 ISOFORM 1"/>
    <property type="match status" value="1"/>
</dbReference>
<reference evidence="4 5" key="1">
    <citation type="submission" date="2015-11" db="EMBL/GenBank/DDBJ databases">
        <title>Description and complete genome sequence of a novel strain predominating in hypersaline microbial mats and representing a new family of the Bacteriodetes phylum.</title>
        <authorList>
            <person name="Spring S."/>
            <person name="Bunk B."/>
            <person name="Sproer C."/>
            <person name="Klenk H.-P."/>
        </authorList>
    </citation>
    <scope>NUCLEOTIDE SEQUENCE [LARGE SCALE GENOMIC DNA]</scope>
    <source>
        <strain evidence="4 5">L21-Spi-D4</strain>
    </source>
</reference>
<gene>
    <name evidence="4" type="ORF">L21SP5_03234</name>
</gene>
<sequence length="196" mass="22537">MNILIINGHPDKESLCNAMAQHYYKGAREVGAEVELLHIRDLNFKINLENGYRLETPLESDLVKAQQLIQEASHIVFIYPVWWQTYPALLKGFVDRVFLPGFAFKYRQGSLFWDKYLKGKSARIIATMDTPNLISRLIYKRPGINSLKKGILNFCGIKPVKVNTFSPVKMAKAEKVKDWLNKVQAIARREASKLKK</sequence>
<dbReference type="KEGG" id="blq:L21SP5_03234"/>
<keyword evidence="2" id="KW-0560">Oxidoreductase</keyword>
<dbReference type="GO" id="GO:0005829">
    <property type="term" value="C:cytosol"/>
    <property type="evidence" value="ECO:0007669"/>
    <property type="project" value="TreeGrafter"/>
</dbReference>
<protein>
    <submittedName>
        <fullName evidence="4">Glutathione-regulated potassium-efflux system ancillary protein KefG</fullName>
    </submittedName>
</protein>
<proteinExistence type="inferred from homology"/>
<dbReference type="InterPro" id="IPR029039">
    <property type="entry name" value="Flavoprotein-like_sf"/>
</dbReference>
<evidence type="ECO:0000313" key="4">
    <source>
        <dbReference type="EMBL" id="ALO16848.1"/>
    </source>
</evidence>